<evidence type="ECO:0000259" key="3">
    <source>
        <dbReference type="PROSITE" id="PS50969"/>
    </source>
</evidence>
<dbReference type="InterPro" id="IPR036412">
    <property type="entry name" value="HAD-like_sf"/>
</dbReference>
<evidence type="ECO:0000313" key="4">
    <source>
        <dbReference type="EMBL" id="KKY25474.1"/>
    </source>
</evidence>
<accession>A0A0G2ETF0</accession>
<dbReference type="AlphaFoldDB" id="A0A0G2ETF0"/>
<reference evidence="4 5" key="1">
    <citation type="submission" date="2015-05" db="EMBL/GenBank/DDBJ databases">
        <title>Distinctive expansion of gene families associated with plant cell wall degradation and secondary metabolism in the genomes of grapevine trunk pathogens.</title>
        <authorList>
            <person name="Lawrence D.P."/>
            <person name="Travadon R."/>
            <person name="Rolshausen P.E."/>
            <person name="Baumgartner K."/>
        </authorList>
    </citation>
    <scope>NUCLEOTIDE SEQUENCE [LARGE SCALE GENOMIC DNA]</scope>
    <source>
        <strain evidence="4">UCRPC4</strain>
    </source>
</reference>
<reference evidence="4 5" key="2">
    <citation type="submission" date="2015-05" db="EMBL/GenBank/DDBJ databases">
        <authorList>
            <person name="Morales-Cruz A."/>
            <person name="Amrine K.C."/>
            <person name="Cantu D."/>
        </authorList>
    </citation>
    <scope>NUCLEOTIDE SEQUENCE [LARGE SCALE GENOMIC DNA]</scope>
    <source>
        <strain evidence="4">UCRPC4</strain>
    </source>
</reference>
<comment type="subcellular location">
    <subcellularLocation>
        <location evidence="1">Mitochondrion inner membrane</location>
        <topology evidence="1">Single-pass membrane protein</topology>
    </subcellularLocation>
</comment>
<comment type="caution">
    <text evidence="4">The sequence shown here is derived from an EMBL/GenBank/DDBJ whole genome shotgun (WGS) entry which is preliminary data.</text>
</comment>
<keyword evidence="1" id="KW-0653">Protein transport</keyword>
<dbReference type="InterPro" id="IPR023214">
    <property type="entry name" value="HAD_sf"/>
</dbReference>
<dbReference type="PANTHER" id="PTHR12210">
    <property type="entry name" value="DULLARD PROTEIN PHOSPHATASE"/>
    <property type="match status" value="1"/>
</dbReference>
<feature type="compositionally biased region" description="Polar residues" evidence="2">
    <location>
        <begin position="369"/>
        <end position="380"/>
    </location>
</feature>
<feature type="region of interest" description="Disordered" evidence="2">
    <location>
        <begin position="338"/>
        <end position="384"/>
    </location>
</feature>
<dbReference type="SUPFAM" id="SSF56784">
    <property type="entry name" value="HAD-like"/>
    <property type="match status" value="1"/>
</dbReference>
<name>A0A0G2ETF0_PHACM</name>
<evidence type="ECO:0000313" key="5">
    <source>
        <dbReference type="Proteomes" id="UP000053317"/>
    </source>
</evidence>
<protein>
    <recommendedName>
        <fullName evidence="1">Mitochondrial import inner membrane translocase subunit TIM50</fullName>
    </recommendedName>
</protein>
<keyword evidence="1" id="KW-0809">Transit peptide</keyword>
<feature type="domain" description="FCP1 homology" evidence="3">
    <location>
        <begin position="71"/>
        <end position="239"/>
    </location>
</feature>
<dbReference type="PROSITE" id="PS50969">
    <property type="entry name" value="FCP1"/>
    <property type="match status" value="1"/>
</dbReference>
<keyword evidence="1" id="KW-0811">Translocation</keyword>
<feature type="compositionally biased region" description="Low complexity" evidence="2">
    <location>
        <begin position="300"/>
        <end position="310"/>
    </location>
</feature>
<sequence length="396" mass="44198">MYPSAGPPHQERISSQSGINYSQSNECPPYEVAAIVNAGMPASKPQVDHPLPPQPTNVYLAQSLLPPVTRSVPQPLLIVLDLNGTLIARNRSTGAFKERPGLKPFLTYIFDYHVPMVYTSARPQNAKKICDKIFTYSQRSKLAAIWGRDKMGLTPAQYNEKVQVYKRLEVIWADRRIHASHPLKKSTWSQANTVLIDDSILKALAQPHNLLLVQEFERSQVDSETQDALRELVLKLEELKMQQDVSRLIRRWQAGTVEAPKAPLSQPRQTTSLRSWLGAGIATSSEEDVREALPQDIASVKDSSTSQDSSPAAFDVDDLSVDEDDDEIQKELTSQLAHLRTGKQSPMNGTQERDCETPGLDMLPKIPNTHAQGEQRQRSVSPIKANVFKELLGHQT</sequence>
<dbReference type="InterPro" id="IPR050365">
    <property type="entry name" value="TIM50"/>
</dbReference>
<dbReference type="Gene3D" id="3.40.50.1000">
    <property type="entry name" value="HAD superfamily/HAD-like"/>
    <property type="match status" value="1"/>
</dbReference>
<comment type="similarity">
    <text evidence="1">Belongs to the TIM50 family.</text>
</comment>
<dbReference type="EMBL" id="LCWF01000041">
    <property type="protein sequence ID" value="KKY25474.1"/>
    <property type="molecule type" value="Genomic_DNA"/>
</dbReference>
<dbReference type="InterPro" id="IPR004274">
    <property type="entry name" value="FCP1_dom"/>
</dbReference>
<dbReference type="Proteomes" id="UP000053317">
    <property type="component" value="Unassembled WGS sequence"/>
</dbReference>
<dbReference type="Pfam" id="PF03031">
    <property type="entry name" value="NIF"/>
    <property type="match status" value="1"/>
</dbReference>
<dbReference type="OrthoDB" id="1711508at2759"/>
<dbReference type="SMART" id="SM00577">
    <property type="entry name" value="CPDc"/>
    <property type="match status" value="1"/>
</dbReference>
<keyword evidence="5" id="KW-1185">Reference proteome</keyword>
<organism evidence="4 5">
    <name type="scientific">Phaeomoniella chlamydospora</name>
    <name type="common">Phaeoacremonium chlamydosporum</name>
    <dbReference type="NCBI Taxonomy" id="158046"/>
    <lineage>
        <taxon>Eukaryota</taxon>
        <taxon>Fungi</taxon>
        <taxon>Dikarya</taxon>
        <taxon>Ascomycota</taxon>
        <taxon>Pezizomycotina</taxon>
        <taxon>Eurotiomycetes</taxon>
        <taxon>Chaetothyriomycetidae</taxon>
        <taxon>Phaeomoniellales</taxon>
        <taxon>Phaeomoniellaceae</taxon>
        <taxon>Phaeomoniella</taxon>
    </lineage>
</organism>
<feature type="compositionally biased region" description="Polar residues" evidence="2">
    <location>
        <begin position="338"/>
        <end position="350"/>
    </location>
</feature>
<feature type="compositionally biased region" description="Acidic residues" evidence="2">
    <location>
        <begin position="315"/>
        <end position="325"/>
    </location>
</feature>
<feature type="region of interest" description="Disordered" evidence="2">
    <location>
        <begin position="1"/>
        <end position="21"/>
    </location>
</feature>
<dbReference type="GO" id="GO:0005744">
    <property type="term" value="C:TIM23 mitochondrial import inner membrane translocase complex"/>
    <property type="evidence" value="ECO:0007669"/>
    <property type="project" value="UniProtKB-UniRule"/>
</dbReference>
<keyword evidence="1" id="KW-0813">Transport</keyword>
<comment type="function">
    <text evidence="1">Essential component of the TIM23 complex, a complex that mediates the translocation of transit peptide-containing proteins across the mitochondrial inner membrane.</text>
</comment>
<feature type="region of interest" description="Disordered" evidence="2">
    <location>
        <begin position="298"/>
        <end position="325"/>
    </location>
</feature>
<gene>
    <name evidence="4" type="ORF">UCRPC4_g01738</name>
</gene>
<evidence type="ECO:0000256" key="2">
    <source>
        <dbReference type="SAM" id="MobiDB-lite"/>
    </source>
</evidence>
<evidence type="ECO:0000256" key="1">
    <source>
        <dbReference type="RuleBase" id="RU365079"/>
    </source>
</evidence>
<comment type="subunit">
    <text evidence="1">Component of the TIM23 complex.</text>
</comment>
<dbReference type="GO" id="GO:0015031">
    <property type="term" value="P:protein transport"/>
    <property type="evidence" value="ECO:0007669"/>
    <property type="project" value="UniProtKB-KW"/>
</dbReference>
<proteinExistence type="inferred from homology"/>
<keyword evidence="1" id="KW-0496">Mitochondrion</keyword>